<dbReference type="InParanoid" id="Q18377"/>
<feature type="region of interest" description="Disordered" evidence="2">
    <location>
        <begin position="432"/>
        <end position="485"/>
    </location>
</feature>
<gene>
    <name evidence="3 5" type="ORF">C33D9.6</name>
    <name evidence="3" type="ORF">CELE_C33D9.6</name>
</gene>
<keyword evidence="1" id="KW-0175">Coiled coil</keyword>
<evidence type="ECO:0000313" key="3">
    <source>
        <dbReference type="EMBL" id="CAA92287.5"/>
    </source>
</evidence>
<keyword evidence="4" id="KW-1185">Reference proteome</keyword>
<dbReference type="IntAct" id="Q18377">
    <property type="interactions" value="1"/>
</dbReference>
<dbReference type="AlphaFoldDB" id="Q18377"/>
<dbReference type="FunCoup" id="Q18377">
    <property type="interactions" value="264"/>
</dbReference>
<dbReference type="STRING" id="6239.C33D9.6a.1"/>
<accession>Q18377</accession>
<dbReference type="Proteomes" id="UP000001940">
    <property type="component" value="Chromosome IV"/>
</dbReference>
<dbReference type="PeptideAtlas" id="Q18377"/>
<dbReference type="AGR" id="WB:WBGene00007900"/>
<dbReference type="RefSeq" id="NP_001366747.1">
    <property type="nucleotide sequence ID" value="NM_001380383.2"/>
</dbReference>
<evidence type="ECO:0000256" key="1">
    <source>
        <dbReference type="SAM" id="Coils"/>
    </source>
</evidence>
<organism evidence="3 4">
    <name type="scientific">Caenorhabditis elegans</name>
    <dbReference type="NCBI Taxonomy" id="6239"/>
    <lineage>
        <taxon>Eukaryota</taxon>
        <taxon>Metazoa</taxon>
        <taxon>Ecdysozoa</taxon>
        <taxon>Nematoda</taxon>
        <taxon>Chromadorea</taxon>
        <taxon>Rhabditida</taxon>
        <taxon>Rhabditina</taxon>
        <taxon>Rhabditomorpha</taxon>
        <taxon>Rhabditoidea</taxon>
        <taxon>Rhabditidae</taxon>
        <taxon>Peloderinae</taxon>
        <taxon>Caenorhabditis</taxon>
    </lineage>
</organism>
<proteinExistence type="evidence at protein level"/>
<evidence type="ECO:0000256" key="2">
    <source>
        <dbReference type="SAM" id="MobiDB-lite"/>
    </source>
</evidence>
<feature type="coiled-coil region" evidence="1">
    <location>
        <begin position="172"/>
        <end position="316"/>
    </location>
</feature>
<dbReference type="PaxDb" id="6239-C33D9.6a"/>
<dbReference type="PhylomeDB" id="Q18377"/>
<dbReference type="PIR" id="T19683">
    <property type="entry name" value="T19683"/>
</dbReference>
<dbReference type="UCSC" id="C33D9.6">
    <property type="organism name" value="c. elegans"/>
</dbReference>
<feature type="compositionally biased region" description="Acidic residues" evidence="2">
    <location>
        <begin position="452"/>
        <end position="468"/>
    </location>
</feature>
<sequence>MEDRFTTRRRANLESIAQRLLEISQKTEEDEANEVGEDDQHPKNVLNILNTITKEGLEKIVNDIIANGTIIDEMFVVLQRFSEKPALSNPIQRPFYSNLDDNVPSFLRNLQKWRLRDELTKSIEQEEKLKAELKHANDQINMIVEHNKLELDALNKINLEAKAQEKIQEEIIQRCMKRVEDLESILETKEQKLNDFEEREYETTCQLTMKHSLELAEKDQKILELEKYIRNNENQDVVALTRELERLRSQATKDEPSTDDSTIKISMAQHRLELEAQAKMIKTLEAELSKRQEINAEQIERLIEERNSEIKNLIREQSKEIHEKNVKIAKFEIKDYANIFRQISKNIFTNKEAPGPSGRPKKRRMVDDPEDLFHNYEDLDDAKFLELAKIIETTKKDVTTLINTEGPSEDVSGNFMEAKKIHGALAQLKEKDQTVSDLKQKTNQNNKRVDQEDPIEEYEYDYNDESDGESVKSETSSWDQIDDIF</sequence>
<dbReference type="WormBase" id="C33D9.6a">
    <property type="protein sequence ID" value="CE33760"/>
    <property type="gene ID" value="WBGene00007900"/>
</dbReference>
<evidence type="ECO:0007829" key="6">
    <source>
        <dbReference type="PeptideAtlas" id="Q18377"/>
    </source>
</evidence>
<dbReference type="CTD" id="259585"/>
<reference evidence="3 4" key="1">
    <citation type="journal article" date="1998" name="Science">
        <title>Genome sequence of the nematode C. elegans: a platform for investigating biology.</title>
        <authorList>
            <consortium name="The C. elegans sequencing consortium"/>
            <person name="Sulson J.E."/>
            <person name="Waterston R."/>
        </authorList>
    </citation>
    <scope>NUCLEOTIDE SEQUENCE [LARGE SCALE GENOMIC DNA]</scope>
    <source>
        <strain evidence="3 4">Bristol N2</strain>
    </source>
</reference>
<dbReference type="SMR" id="Q18377"/>
<dbReference type="Bgee" id="WBGene00007900">
    <property type="expression patterns" value="Expressed in pharyngeal muscle cell (C elegans) and 3 other cell types or tissues"/>
</dbReference>
<evidence type="ECO:0000313" key="5">
    <source>
        <dbReference type="WormBase" id="C33D9.6a"/>
    </source>
</evidence>
<name>Q18377_CAEEL</name>
<protein>
    <submittedName>
        <fullName evidence="3">Protein CASP</fullName>
    </submittedName>
</protein>
<keyword evidence="6" id="KW-1267">Proteomics identification</keyword>
<dbReference type="GeneID" id="259585"/>
<dbReference type="HOGENOM" id="CLU_562888_0_0_1"/>
<dbReference type="ExpressionAtlas" id="Q18377">
    <property type="expression patterns" value="baseline and differential"/>
</dbReference>
<evidence type="ECO:0000313" key="4">
    <source>
        <dbReference type="Proteomes" id="UP000001940"/>
    </source>
</evidence>
<dbReference type="EMBL" id="BX284604">
    <property type="protein sequence ID" value="CAA92287.5"/>
    <property type="molecule type" value="Genomic_DNA"/>
</dbReference>